<protein>
    <submittedName>
        <fullName evidence="1">Uncharacterized protein</fullName>
    </submittedName>
</protein>
<dbReference type="Proteomes" id="UP000070263">
    <property type="component" value="Unassembled WGS sequence"/>
</dbReference>
<evidence type="ECO:0000313" key="2">
    <source>
        <dbReference type="Proteomes" id="UP000070263"/>
    </source>
</evidence>
<dbReference type="AlphaFoldDB" id="A0A133VIE1"/>
<reference evidence="1 2" key="1">
    <citation type="journal article" date="2016" name="Sci. Rep.">
        <title>Metabolic traits of an uncultured archaeal lineage -MSBL1- from brine pools of the Red Sea.</title>
        <authorList>
            <person name="Mwirichia R."/>
            <person name="Alam I."/>
            <person name="Rashid M."/>
            <person name="Vinu M."/>
            <person name="Ba-Alawi W."/>
            <person name="Anthony Kamau A."/>
            <person name="Kamanda Ngugi D."/>
            <person name="Goker M."/>
            <person name="Klenk H.P."/>
            <person name="Bajic V."/>
            <person name="Stingl U."/>
        </authorList>
    </citation>
    <scope>NUCLEOTIDE SEQUENCE [LARGE SCALE GENOMIC DNA]</scope>
    <source>
        <strain evidence="1">SCGC-AAA382A20</strain>
    </source>
</reference>
<dbReference type="EMBL" id="LHYE01000053">
    <property type="protein sequence ID" value="KXB06208.1"/>
    <property type="molecule type" value="Genomic_DNA"/>
</dbReference>
<keyword evidence="2" id="KW-1185">Reference proteome</keyword>
<evidence type="ECO:0000313" key="1">
    <source>
        <dbReference type="EMBL" id="KXB06208.1"/>
    </source>
</evidence>
<comment type="caution">
    <text evidence="1">The sequence shown here is derived from an EMBL/GenBank/DDBJ whole genome shotgun (WGS) entry which is preliminary data.</text>
</comment>
<dbReference type="CDD" id="cd00525">
    <property type="entry name" value="AE_Prim_S_like"/>
    <property type="match status" value="1"/>
</dbReference>
<sequence length="358" mass="42533">MQDRIRVVKEFRMDKLPRAVGNPHQHIVTNPIQFIHFMKRNNGKTPLYTSHNSYPDLDKHFNPKTVRVRNVFLDFDEREDGEFHEPSHDAQLVSDFLSDNNIAHTIAFSGRQGFHLYIQLNDSIEELTNGISLKYRAIYAYLRRELSLKTLDMQCAEPKRLCRIPSSKYVKKDEHTDRYCMPVPKGMDLPRSRKEMFDMSYSIPSLPYMRGEEMLTIDEFMDEFNINPDTTPDVEMYDTVDYNIPDNQFMQMIGEFFRPCVRNAIFRRNPTHFARVGACIKLKRIHFSEEKAKKIFDRISKEAKWVDRANTKRRYKNIESIYKYNYHMPNCRNIKLKGLCIGEDCEYYQEGLSEEEEK</sequence>
<gene>
    <name evidence="1" type="ORF">AKJ51_04035</name>
</gene>
<accession>A0A133VIE1</accession>
<organism evidence="1 2">
    <name type="scientific">candidate division MSBL1 archaeon SCGC-AAA382A20</name>
    <dbReference type="NCBI Taxonomy" id="1698280"/>
    <lineage>
        <taxon>Archaea</taxon>
        <taxon>Methanobacteriati</taxon>
        <taxon>Methanobacteriota</taxon>
        <taxon>candidate division MSBL1</taxon>
    </lineage>
</organism>
<name>A0A133VIE1_9EURY</name>
<dbReference type="SUPFAM" id="SSF56747">
    <property type="entry name" value="Prim-pol domain"/>
    <property type="match status" value="1"/>
</dbReference>
<dbReference type="Gene3D" id="3.30.70.3300">
    <property type="match status" value="1"/>
</dbReference>
<proteinExistence type="predicted"/>